<feature type="transmembrane region" description="Helical" evidence="6">
    <location>
        <begin position="214"/>
        <end position="235"/>
    </location>
</feature>
<protein>
    <submittedName>
        <fullName evidence="7">Lipopolysaccharide biosynthesis protein</fullName>
    </submittedName>
</protein>
<accession>A0A1U9URL9</accession>
<evidence type="ECO:0000256" key="5">
    <source>
        <dbReference type="ARBA" id="ARBA00023136"/>
    </source>
</evidence>
<keyword evidence="3 6" id="KW-0812">Transmembrane</keyword>
<dbReference type="PANTHER" id="PTHR30250:SF11">
    <property type="entry name" value="O-ANTIGEN TRANSPORTER-RELATED"/>
    <property type="match status" value="1"/>
</dbReference>
<evidence type="ECO:0000313" key="7">
    <source>
        <dbReference type="EMBL" id="AQV95293.1"/>
    </source>
</evidence>
<evidence type="ECO:0000256" key="6">
    <source>
        <dbReference type="SAM" id="Phobius"/>
    </source>
</evidence>
<feature type="transmembrane region" description="Helical" evidence="6">
    <location>
        <begin position="329"/>
        <end position="347"/>
    </location>
</feature>
<dbReference type="GO" id="GO:0005886">
    <property type="term" value="C:plasma membrane"/>
    <property type="evidence" value="ECO:0007669"/>
    <property type="project" value="UniProtKB-SubCell"/>
</dbReference>
<evidence type="ECO:0000256" key="1">
    <source>
        <dbReference type="ARBA" id="ARBA00004651"/>
    </source>
</evidence>
<comment type="subcellular location">
    <subcellularLocation>
        <location evidence="1">Cell membrane</location>
        <topology evidence="1">Multi-pass membrane protein</topology>
    </subcellularLocation>
</comment>
<name>A0A1U9URL9_CUPNE</name>
<feature type="transmembrane region" description="Helical" evidence="6">
    <location>
        <begin position="390"/>
        <end position="414"/>
    </location>
</feature>
<dbReference type="KEGG" id="cuh:BJN34_15550"/>
<feature type="transmembrane region" description="Helical" evidence="6">
    <location>
        <begin position="420"/>
        <end position="441"/>
    </location>
</feature>
<dbReference type="EMBL" id="CP017757">
    <property type="protein sequence ID" value="AQV95293.1"/>
    <property type="molecule type" value="Genomic_DNA"/>
</dbReference>
<evidence type="ECO:0000256" key="3">
    <source>
        <dbReference type="ARBA" id="ARBA00022692"/>
    </source>
</evidence>
<feature type="transmembrane region" description="Helical" evidence="6">
    <location>
        <begin position="247"/>
        <end position="270"/>
    </location>
</feature>
<sequence>MHRGGRRPYLRGNASVAFGARHLSKPGDRRMTRLQGRLATALRSLANPSIVVFERIAQIGVTLLVTLVIARRYGAESYGVWQVAQSFFVVTSALCLVVPGEILLPRFKGSQNWAQRSVTLTSALAARGGAVTVVLLGYLVALVASPHEFHAAIQIALLLQCSIAITEPVNTFSGWYLAQSNNVPVTLRRLIGLAVRLAIFVGCVFAFAQPHLVLLASAWPIEAAVAALLVTRLFLASHETFRFKFSAAEAASLLRAGMPVWWGFLLYALFLKADRLYLPHHMDSEAFGLYGGAAQLVETAIGMVVLVVNTLVPRLIYRDDAGTFDRKTGGLFLILVGSACVGVSAFASEFMRLFFGAKFSASGPVLACGIWLTLLAGLETLMTAMLIKRGAYRAVLVKWTLAASVQYGVLAVAYPEIGLWAVLIAYVTGYSVALAVSAYLLSVKGGRRSLSESSI</sequence>
<keyword evidence="2" id="KW-1003">Cell membrane</keyword>
<feature type="transmembrane region" description="Helical" evidence="6">
    <location>
        <begin position="52"/>
        <end position="71"/>
    </location>
</feature>
<dbReference type="PANTHER" id="PTHR30250">
    <property type="entry name" value="PST FAMILY PREDICTED COLANIC ACID TRANSPORTER"/>
    <property type="match status" value="1"/>
</dbReference>
<dbReference type="Proteomes" id="UP000189627">
    <property type="component" value="Chromosome 1"/>
</dbReference>
<feature type="transmembrane region" description="Helical" evidence="6">
    <location>
        <begin position="124"/>
        <end position="145"/>
    </location>
</feature>
<proteinExistence type="predicted"/>
<evidence type="ECO:0000313" key="8">
    <source>
        <dbReference type="Proteomes" id="UP000189627"/>
    </source>
</evidence>
<reference evidence="8" key="1">
    <citation type="submission" date="2017-02" db="EMBL/GenBank/DDBJ databases">
        <title>Complete genome sequence of Cupriavidus necator strain NH9, a 3-chlorobenzoate degrader.</title>
        <authorList>
            <person name="Moriuchi R."/>
            <person name="Dohra H."/>
            <person name="Ogawa N."/>
        </authorList>
    </citation>
    <scope>NUCLEOTIDE SEQUENCE [LARGE SCALE GENOMIC DNA]</scope>
    <source>
        <strain evidence="8">NH9</strain>
    </source>
</reference>
<feature type="transmembrane region" description="Helical" evidence="6">
    <location>
        <begin position="290"/>
        <end position="317"/>
    </location>
</feature>
<organism evidence="7 8">
    <name type="scientific">Cupriavidus necator</name>
    <name type="common">Alcaligenes eutrophus</name>
    <name type="synonym">Ralstonia eutropha</name>
    <dbReference type="NCBI Taxonomy" id="106590"/>
    <lineage>
        <taxon>Bacteria</taxon>
        <taxon>Pseudomonadati</taxon>
        <taxon>Pseudomonadota</taxon>
        <taxon>Betaproteobacteria</taxon>
        <taxon>Burkholderiales</taxon>
        <taxon>Burkholderiaceae</taxon>
        <taxon>Cupriavidus</taxon>
    </lineage>
</organism>
<dbReference type="AlphaFoldDB" id="A0A1U9URL9"/>
<evidence type="ECO:0000256" key="2">
    <source>
        <dbReference type="ARBA" id="ARBA00022475"/>
    </source>
</evidence>
<feature type="transmembrane region" description="Helical" evidence="6">
    <location>
        <begin position="359"/>
        <end position="378"/>
    </location>
</feature>
<keyword evidence="4 6" id="KW-1133">Transmembrane helix</keyword>
<feature type="transmembrane region" description="Helical" evidence="6">
    <location>
        <begin position="151"/>
        <end position="178"/>
    </location>
</feature>
<feature type="transmembrane region" description="Helical" evidence="6">
    <location>
        <begin position="83"/>
        <end position="104"/>
    </location>
</feature>
<feature type="transmembrane region" description="Helical" evidence="6">
    <location>
        <begin position="190"/>
        <end position="208"/>
    </location>
</feature>
<keyword evidence="5 6" id="KW-0472">Membrane</keyword>
<gene>
    <name evidence="7" type="ORF">BJN34_15550</name>
</gene>
<dbReference type="InterPro" id="IPR050833">
    <property type="entry name" value="Poly_Biosynth_Transport"/>
</dbReference>
<evidence type="ECO:0000256" key="4">
    <source>
        <dbReference type="ARBA" id="ARBA00022989"/>
    </source>
</evidence>